<dbReference type="Pfam" id="PF13456">
    <property type="entry name" value="RVT_3"/>
    <property type="match status" value="1"/>
</dbReference>
<proteinExistence type="predicted"/>
<keyword evidence="2" id="KW-0548">Nucleotidyltransferase</keyword>
<dbReference type="InterPro" id="IPR050951">
    <property type="entry name" value="Retrovirus_Pol_polyprotein"/>
</dbReference>
<dbReference type="EMBL" id="CP045895">
    <property type="protein sequence ID" value="QQP49389.1"/>
    <property type="molecule type" value="Genomic_DNA"/>
</dbReference>
<dbReference type="PANTHER" id="PTHR37984">
    <property type="entry name" value="PROTEIN CBG26694"/>
    <property type="match status" value="1"/>
</dbReference>
<dbReference type="PANTHER" id="PTHR37984:SF5">
    <property type="entry name" value="PROTEIN NYNRIN-LIKE"/>
    <property type="match status" value="1"/>
</dbReference>
<evidence type="ECO:0000313" key="7">
    <source>
        <dbReference type="EMBL" id="QQP49389.1"/>
    </source>
</evidence>
<dbReference type="Gene3D" id="2.40.70.10">
    <property type="entry name" value="Acid Proteases"/>
    <property type="match status" value="1"/>
</dbReference>
<keyword evidence="8" id="KW-1185">Reference proteome</keyword>
<feature type="compositionally biased region" description="Basic and acidic residues" evidence="5">
    <location>
        <begin position="1105"/>
        <end position="1126"/>
    </location>
</feature>
<organism evidence="7 8">
    <name type="scientific">Caligus rogercresseyi</name>
    <name type="common">Sea louse</name>
    <dbReference type="NCBI Taxonomy" id="217165"/>
    <lineage>
        <taxon>Eukaryota</taxon>
        <taxon>Metazoa</taxon>
        <taxon>Ecdysozoa</taxon>
        <taxon>Arthropoda</taxon>
        <taxon>Crustacea</taxon>
        <taxon>Multicrustacea</taxon>
        <taxon>Hexanauplia</taxon>
        <taxon>Copepoda</taxon>
        <taxon>Siphonostomatoida</taxon>
        <taxon>Caligidae</taxon>
        <taxon>Caligus</taxon>
    </lineage>
</organism>
<dbReference type="AlphaFoldDB" id="A0A7T8K7W4"/>
<evidence type="ECO:0000256" key="1">
    <source>
        <dbReference type="ARBA" id="ARBA00022679"/>
    </source>
</evidence>
<dbReference type="InterPro" id="IPR044730">
    <property type="entry name" value="RNase_H-like_dom_plant"/>
</dbReference>
<dbReference type="InterPro" id="IPR012337">
    <property type="entry name" value="RNaseH-like_sf"/>
</dbReference>
<dbReference type="GO" id="GO:0042575">
    <property type="term" value="C:DNA polymerase complex"/>
    <property type="evidence" value="ECO:0007669"/>
    <property type="project" value="UniProtKB-ARBA"/>
</dbReference>
<dbReference type="GO" id="GO:0071897">
    <property type="term" value="P:DNA biosynthetic process"/>
    <property type="evidence" value="ECO:0007669"/>
    <property type="project" value="UniProtKB-ARBA"/>
</dbReference>
<dbReference type="InterPro" id="IPR055475">
    <property type="entry name" value="DUF7047"/>
</dbReference>
<dbReference type="InterPro" id="IPR002156">
    <property type="entry name" value="RNaseH_domain"/>
</dbReference>
<dbReference type="InterPro" id="IPR043128">
    <property type="entry name" value="Rev_trsase/Diguanyl_cyclase"/>
</dbReference>
<accession>A0A7T8K7W4</accession>
<dbReference type="GO" id="GO:0016779">
    <property type="term" value="F:nucleotidyltransferase activity"/>
    <property type="evidence" value="ECO:0007669"/>
    <property type="project" value="UniProtKB-KW"/>
</dbReference>
<dbReference type="GO" id="GO:0003676">
    <property type="term" value="F:nucleic acid binding"/>
    <property type="evidence" value="ECO:0007669"/>
    <property type="project" value="InterPro"/>
</dbReference>
<dbReference type="SUPFAM" id="SSF50630">
    <property type="entry name" value="Acid proteases"/>
    <property type="match status" value="1"/>
</dbReference>
<gene>
    <name evidence="7" type="ORF">FKW44_010045</name>
</gene>
<dbReference type="SUPFAM" id="SSF53098">
    <property type="entry name" value="Ribonuclease H-like"/>
    <property type="match status" value="1"/>
</dbReference>
<dbReference type="Pfam" id="PF00665">
    <property type="entry name" value="rve"/>
    <property type="match status" value="1"/>
</dbReference>
<keyword evidence="4" id="KW-0378">Hydrolase</keyword>
<dbReference type="GO" id="GO:0015074">
    <property type="term" value="P:DNA integration"/>
    <property type="evidence" value="ECO:0007669"/>
    <property type="project" value="InterPro"/>
</dbReference>
<dbReference type="SUPFAM" id="SSF56672">
    <property type="entry name" value="DNA/RNA polymerases"/>
    <property type="match status" value="1"/>
</dbReference>
<keyword evidence="4" id="KW-0255">Endonuclease</keyword>
<feature type="domain" description="Integrase catalytic" evidence="6">
    <location>
        <begin position="879"/>
        <end position="992"/>
    </location>
</feature>
<evidence type="ECO:0000259" key="6">
    <source>
        <dbReference type="PROSITE" id="PS50994"/>
    </source>
</evidence>
<dbReference type="Pfam" id="PF23088">
    <property type="entry name" value="DUF7047"/>
    <property type="match status" value="1"/>
</dbReference>
<name>A0A7T8K7W4_CALRO</name>
<dbReference type="CDD" id="cd00303">
    <property type="entry name" value="retropepsin_like"/>
    <property type="match status" value="1"/>
</dbReference>
<feature type="region of interest" description="Disordered" evidence="5">
    <location>
        <begin position="1105"/>
        <end position="1131"/>
    </location>
</feature>
<dbReference type="InterPro" id="IPR036397">
    <property type="entry name" value="RNaseH_sf"/>
</dbReference>
<evidence type="ECO:0000256" key="3">
    <source>
        <dbReference type="ARBA" id="ARBA00022722"/>
    </source>
</evidence>
<dbReference type="Gene3D" id="3.10.10.10">
    <property type="entry name" value="HIV Type 1 Reverse Transcriptase, subunit A, domain 1"/>
    <property type="match status" value="1"/>
</dbReference>
<protein>
    <submittedName>
        <fullName evidence="7">LOC101234602</fullName>
    </submittedName>
</protein>
<dbReference type="GO" id="GO:0004523">
    <property type="term" value="F:RNA-DNA hybrid ribonuclease activity"/>
    <property type="evidence" value="ECO:0007669"/>
    <property type="project" value="InterPro"/>
</dbReference>
<dbReference type="Proteomes" id="UP000595437">
    <property type="component" value="Chromosome 6"/>
</dbReference>
<dbReference type="InterPro" id="IPR043502">
    <property type="entry name" value="DNA/RNA_pol_sf"/>
</dbReference>
<dbReference type="OrthoDB" id="6378490at2759"/>
<evidence type="ECO:0000313" key="8">
    <source>
        <dbReference type="Proteomes" id="UP000595437"/>
    </source>
</evidence>
<reference evidence="8" key="1">
    <citation type="submission" date="2021-01" db="EMBL/GenBank/DDBJ databases">
        <title>Caligus Genome Assembly.</title>
        <authorList>
            <person name="Gallardo-Escarate C."/>
        </authorList>
    </citation>
    <scope>NUCLEOTIDE SEQUENCE [LARGE SCALE GENOMIC DNA]</scope>
</reference>
<keyword evidence="1" id="KW-0808">Transferase</keyword>
<dbReference type="InterPro" id="IPR001584">
    <property type="entry name" value="Integrase_cat-core"/>
</dbReference>
<keyword evidence="3" id="KW-0540">Nuclease</keyword>
<evidence type="ECO:0000256" key="2">
    <source>
        <dbReference type="ARBA" id="ARBA00022695"/>
    </source>
</evidence>
<dbReference type="PROSITE" id="PS50994">
    <property type="entry name" value="INTEGRASE"/>
    <property type="match status" value="1"/>
</dbReference>
<sequence>METLKIRDAIPKFNGHGDVGDWIDQVDIAKDLLGLIDLSRVIPLFLEGDAFAVFKQLSEEEKKSEALIKKALKRAFSKSKFEAFAQLCTKKWEPGVSVDVYISQARALVHTIAKDGNLEDVVKVAVVAGMPPEVCSQLQAVPNIDSMPMVELAGVARGLLTKPDLQPSDQYGLLTRGIEPRQRHQRRREVRPPRPWTCFNSLLPGTGKRRGECVSASTLPSRGASASLPLRRLTINGREVMGLIDTGCTQTILGPSFINLSKRGRFPVTAFDGNVIHCDGSASVVVMLGGVSTRVECLISSKMIEGVDAIIGTDVLRHLRILIEKGEVIVRDPPAACAILEKKVEVKGRNFRAHFDGNSWNTCWDWIRPPVILNKVSQYSIPNPIRERFEGEVKRWIKSGWIIPCESRVEDGVIPLMAVVHEKKGKVRPVLDFREVNNFVECSGADADVCSEKLRSWRQWPSKCAMLDLKDAYMQVHVGKECSRHLNVRFQNKSYELQRLGFGLNCGPEIMKAIVSHVLSLDPAIQKACDHYYDDIIVNLGVVSSEKVESHLRKYGLKSKDSVPLNESRVLGLELVQTQNGLMWRRPSMGELNISGKITKRDLFSICGKLVGHFPVGGWLRTAVGFMKRCCTGTSWEDSAGELSISLLEEVISKVERDDPVRGRWNVRPGGNCELWCDASSLAYGAAIVKDGAVIEDGAWLRAKEDGDHINMAELTAVIKGVNLALKWGTTKLDIFVDSASVYSWLKSTLTRDKKIRVSGISEMLIKRRLSILRETLEEYGVNWDVSLVPSSVNKADQLTRVPRDWIIRAKNKTPLPARISYKTVKRTHELHHRGGDVTLHFAQKVDPGVTKDVVKEVIKSCEVCKSISPQPILSVGGSLSVPSNWKRVAIDITHVGSKKFLTVVDCGPSRFAIWREVNQESIPEVVKCIEEIISCMGPMHEIICDNGKTFRSQAFNSLCVKFKITLTFRCAYKPSGNGIVERNHRTIKTMIARTKAPVQECLYWYNMTPNGEESLPPSEQMFKSEWPNPFLSEDRENEECDSSSVEYATGDTVWVKPPNAKCTTKWTTGKVTGVNSRFNIEVDGTPRHISHLRPRCEDELRQKMGEDRSWKGQYEDSGRQEDARPLRNRRAPSYLNDFHLDYQI</sequence>
<dbReference type="CDD" id="cd06222">
    <property type="entry name" value="RNase_H_like"/>
    <property type="match status" value="1"/>
</dbReference>
<evidence type="ECO:0000256" key="4">
    <source>
        <dbReference type="ARBA" id="ARBA00022759"/>
    </source>
</evidence>
<evidence type="ECO:0000256" key="5">
    <source>
        <dbReference type="SAM" id="MobiDB-lite"/>
    </source>
</evidence>
<dbReference type="Gene3D" id="3.30.70.270">
    <property type="match status" value="1"/>
</dbReference>
<dbReference type="Gene3D" id="3.30.420.10">
    <property type="entry name" value="Ribonuclease H-like superfamily/Ribonuclease H"/>
    <property type="match status" value="2"/>
</dbReference>
<dbReference type="InterPro" id="IPR021109">
    <property type="entry name" value="Peptidase_aspartic_dom_sf"/>
</dbReference>